<protein>
    <submittedName>
        <fullName evidence="1">Alpha-galactosidase</fullName>
    </submittedName>
</protein>
<evidence type="ECO:0000313" key="2">
    <source>
        <dbReference type="Proteomes" id="UP001374599"/>
    </source>
</evidence>
<gene>
    <name evidence="1" type="ORF">AN2V17_26660</name>
</gene>
<proteinExistence type="predicted"/>
<evidence type="ECO:0000313" key="1">
    <source>
        <dbReference type="EMBL" id="GMQ63433.1"/>
    </source>
</evidence>
<sequence length="790" mass="92403">MIYVNNNNEFHLTTSNTSYIIKVLESNHLSYLYYGRKIRNRDDFNNLYHNYVTPVGNETNYSKKHEHYSLNTTTLELSTYGKSDYREPSLHIEFSDNSRVSDFLFHSYNIYEGKKDMEGLPHTFQNEDTVTSLEIKLYDQVMDVYVLLQYSVFYDRDVITRSIKIINGESGRIKIVKAMSFNIDFDNCDYDLITLEGKWIREKHIQKQRLNKGVYYINSKKFTSSSDLNPFMCLSEADTTEDYGSCYGFSLLYSGNHQGLAEVSPHNQTRVQMGINPFDFSWLLDKKEEFQTPEVIMTYSNNGIGGMSRNFHDVINHNLIPVRWQFRKRPLLANSWEAVYFDFNEKKLLKLAKTAKELGMELFVLDDGWFKGRNDDTTSLGDWVEDKKKLPNGLEGLSNKINEMGLGFGLWVEPEMISQESDLYKRHPSWAIKLENREPSLGRNQLMLDMSNPNVINYLYKQLSSVFRRGKVKYVKWDMNRCVTDVYSSYLPKHRQKELAHRYMLGLYDLLNRLKTNFEDILFESCASGGNRYDLGMLYYMPQTWASDNTDPGERMNIQYGSSLIYPLSTFGAHVGSNPSHQVLRQNSIESRFNVACFGLLGYELNLNNLSNFEKKAIRKQVEFYKKHRKLLQYGTFYRIKSPFETNYAIWMVVSKDKEEAIVGYYQKLQESNKSLETIKLKGLEEQYMYHLESRAQFMNIERFGELINDYVPFNVKTNGVRGIIHKTISDNYMFKNDVQKVDEYGDSLMYAGLKPLQQFNGAGFGDQVRYIGDFGSRIYYLKKVEVNQE</sequence>
<accession>A0ACB5UNF6</accession>
<dbReference type="Proteomes" id="UP001374599">
    <property type="component" value="Unassembled WGS sequence"/>
</dbReference>
<name>A0ACB5UNF6_9FIRM</name>
<comment type="caution">
    <text evidence="1">The sequence shown here is derived from an EMBL/GenBank/DDBJ whole genome shotgun (WGS) entry which is preliminary data.</text>
</comment>
<reference evidence="1" key="1">
    <citation type="submission" date="2023-09" db="EMBL/GenBank/DDBJ databases">
        <title>Vallitalea sediminicola and Vallitalea maricola sp. nov., anaerobic bacteria isolated from marine sediment.</title>
        <authorList>
            <person name="Hirano S."/>
            <person name="Maeda A."/>
            <person name="Terahara T."/>
            <person name="Mori K."/>
            <person name="Hamada M."/>
            <person name="Matsumoto R."/>
            <person name="Kobayashi T."/>
        </authorList>
    </citation>
    <scope>NUCLEOTIDE SEQUENCE</scope>
    <source>
        <strain evidence="1">AN17-2</strain>
    </source>
</reference>
<organism evidence="1 2">
    <name type="scientific">Vallitalea maricola</name>
    <dbReference type="NCBI Taxonomy" id="3074433"/>
    <lineage>
        <taxon>Bacteria</taxon>
        <taxon>Bacillati</taxon>
        <taxon>Bacillota</taxon>
        <taxon>Clostridia</taxon>
        <taxon>Lachnospirales</taxon>
        <taxon>Vallitaleaceae</taxon>
        <taxon>Vallitalea</taxon>
    </lineage>
</organism>
<keyword evidence="2" id="KW-1185">Reference proteome</keyword>
<dbReference type="EMBL" id="BTPU01000039">
    <property type="protein sequence ID" value="GMQ63433.1"/>
    <property type="molecule type" value="Genomic_DNA"/>
</dbReference>